<dbReference type="InterPro" id="IPR043502">
    <property type="entry name" value="DNA/RNA_pol_sf"/>
</dbReference>
<evidence type="ECO:0000313" key="2">
    <source>
        <dbReference type="EMBL" id="KAJ1124581.1"/>
    </source>
</evidence>
<reference evidence="2" key="1">
    <citation type="journal article" date="2022" name="bioRxiv">
        <title>Sequencing and chromosome-scale assembly of the giantPleurodeles waltlgenome.</title>
        <authorList>
            <person name="Brown T."/>
            <person name="Elewa A."/>
            <person name="Iarovenko S."/>
            <person name="Subramanian E."/>
            <person name="Araus A.J."/>
            <person name="Petzold A."/>
            <person name="Susuki M."/>
            <person name="Suzuki K.-i.T."/>
            <person name="Hayashi T."/>
            <person name="Toyoda A."/>
            <person name="Oliveira C."/>
            <person name="Osipova E."/>
            <person name="Leigh N.D."/>
            <person name="Simon A."/>
            <person name="Yun M.H."/>
        </authorList>
    </citation>
    <scope>NUCLEOTIDE SEQUENCE</scope>
    <source>
        <strain evidence="2">20211129_DDA</strain>
        <tissue evidence="2">Liver</tissue>
    </source>
</reference>
<dbReference type="Proteomes" id="UP001066276">
    <property type="component" value="Chromosome 7"/>
</dbReference>
<dbReference type="SUPFAM" id="SSF56672">
    <property type="entry name" value="DNA/RNA polymerases"/>
    <property type="match status" value="1"/>
</dbReference>
<evidence type="ECO:0000313" key="3">
    <source>
        <dbReference type="Proteomes" id="UP001066276"/>
    </source>
</evidence>
<gene>
    <name evidence="2" type="ORF">NDU88_003031</name>
</gene>
<organism evidence="2 3">
    <name type="scientific">Pleurodeles waltl</name>
    <name type="common">Iberian ribbed newt</name>
    <dbReference type="NCBI Taxonomy" id="8319"/>
    <lineage>
        <taxon>Eukaryota</taxon>
        <taxon>Metazoa</taxon>
        <taxon>Chordata</taxon>
        <taxon>Craniata</taxon>
        <taxon>Vertebrata</taxon>
        <taxon>Euteleostomi</taxon>
        <taxon>Amphibia</taxon>
        <taxon>Batrachia</taxon>
        <taxon>Caudata</taxon>
        <taxon>Salamandroidea</taxon>
        <taxon>Salamandridae</taxon>
        <taxon>Pleurodelinae</taxon>
        <taxon>Pleurodeles</taxon>
    </lineage>
</organism>
<dbReference type="Gene3D" id="3.10.10.10">
    <property type="entry name" value="HIV Type 1 Reverse Transcriptase, subunit A, domain 1"/>
    <property type="match status" value="1"/>
</dbReference>
<feature type="compositionally biased region" description="Basic and acidic residues" evidence="1">
    <location>
        <begin position="102"/>
        <end position="118"/>
    </location>
</feature>
<protein>
    <submittedName>
        <fullName evidence="2">Uncharacterized protein</fullName>
    </submittedName>
</protein>
<dbReference type="EMBL" id="JANPWB010000011">
    <property type="protein sequence ID" value="KAJ1124581.1"/>
    <property type="molecule type" value="Genomic_DNA"/>
</dbReference>
<proteinExistence type="predicted"/>
<comment type="caution">
    <text evidence="2">The sequence shown here is derived from an EMBL/GenBank/DDBJ whole genome shotgun (WGS) entry which is preliminary data.</text>
</comment>
<evidence type="ECO:0000256" key="1">
    <source>
        <dbReference type="SAM" id="MobiDB-lite"/>
    </source>
</evidence>
<name>A0AAV7P8D6_PLEWA</name>
<keyword evidence="3" id="KW-1185">Reference proteome</keyword>
<feature type="region of interest" description="Disordered" evidence="1">
    <location>
        <begin position="98"/>
        <end position="118"/>
    </location>
</feature>
<accession>A0AAV7P8D6</accession>
<sequence>MGVNRLESYTEEELWFLCPRITRELSKIHQKLAELAEKHDIEIEKTKNLKHSYRLDFEAKDFEHMRSAGMKAHLKELLRSAQIWGALEKWEGRWAKKKEKRKRDSQDGSEDVQKEKESVKMLPMREIPVGQFVHVTWHRNTGIKVQTNSDDEEEQVAETVINNASEEYPLIEFFPMFTVRELHADLQGTVKEDVWDLTGKEVGLIKGVELIRITLKPNAVFPQLPQYNMPQDVLMEVAKIIGDFLKQGALKEVLSSQCNSPIMGFKKTVWESAHCAGLKQFGGQVLSSGAKFCSDTVSDSLRCRVVNSG</sequence>
<dbReference type="AlphaFoldDB" id="A0AAV7P8D6"/>